<dbReference type="Pfam" id="PF24235">
    <property type="entry name" value="RHG29_45_N"/>
    <property type="match status" value="1"/>
</dbReference>
<evidence type="ECO:0000256" key="5">
    <source>
        <dbReference type="ARBA" id="ARBA00023054"/>
    </source>
</evidence>
<feature type="domain" description="Rho-GAP" evidence="10">
    <location>
        <begin position="576"/>
        <end position="676"/>
    </location>
</feature>
<feature type="non-terminal residue" evidence="12">
    <location>
        <position position="1"/>
    </location>
</feature>
<dbReference type="GO" id="GO:0005096">
    <property type="term" value="F:GTPase activator activity"/>
    <property type="evidence" value="ECO:0000318"/>
    <property type="project" value="GO_Central"/>
</dbReference>
<dbReference type="Gene3D" id="1.10.555.10">
    <property type="entry name" value="Rho GTPase activation protein"/>
    <property type="match status" value="1"/>
</dbReference>
<feature type="domain" description="Phorbol-ester/DAG-type" evidence="9">
    <location>
        <begin position="517"/>
        <end position="562"/>
    </location>
</feature>
<dbReference type="InterPro" id="IPR046349">
    <property type="entry name" value="C1-like_sf"/>
</dbReference>
<evidence type="ECO:0000256" key="2">
    <source>
        <dbReference type="ARBA" id="ARBA00022723"/>
    </source>
</evidence>
<dbReference type="GO" id="GO:0051058">
    <property type="term" value="P:negative regulation of small GTPase mediated signal transduction"/>
    <property type="evidence" value="ECO:0000318"/>
    <property type="project" value="GO_Central"/>
</dbReference>
<dbReference type="PROSITE" id="PS50081">
    <property type="entry name" value="ZF_DAG_PE_2"/>
    <property type="match status" value="1"/>
</dbReference>
<reference evidence="12 13" key="1">
    <citation type="journal article" date="2007" name="Science">
        <title>Sea anemone genome reveals ancestral eumetazoan gene repertoire and genomic organization.</title>
        <authorList>
            <person name="Putnam N.H."/>
            <person name="Srivastava M."/>
            <person name="Hellsten U."/>
            <person name="Dirks B."/>
            <person name="Chapman J."/>
            <person name="Salamov A."/>
            <person name="Terry A."/>
            <person name="Shapiro H."/>
            <person name="Lindquist E."/>
            <person name="Kapitonov V.V."/>
            <person name="Jurka J."/>
            <person name="Genikhovich G."/>
            <person name="Grigoriev I.V."/>
            <person name="Lucas S.M."/>
            <person name="Steele R.E."/>
            <person name="Finnerty J.R."/>
            <person name="Technau U."/>
            <person name="Martindale M.Q."/>
            <person name="Rokhsar D.S."/>
        </authorList>
    </citation>
    <scope>NUCLEOTIDE SEQUENCE [LARGE SCALE GENOMIC DNA]</scope>
    <source>
        <strain evidence="13">CH2 X CH6</strain>
    </source>
</reference>
<feature type="region of interest" description="Disordered" evidence="8">
    <location>
        <begin position="263"/>
        <end position="289"/>
    </location>
</feature>
<dbReference type="InterPro" id="IPR031160">
    <property type="entry name" value="F_BAR_dom"/>
</dbReference>
<keyword evidence="3" id="KW-0863">Zinc-finger</keyword>
<dbReference type="Pfam" id="PF22699">
    <property type="entry name" value="GMIP-like_FCH"/>
    <property type="match status" value="1"/>
</dbReference>
<protein>
    <submittedName>
        <fullName evidence="12">Uncharacterized protein</fullName>
    </submittedName>
</protein>
<dbReference type="AlphaFoldDB" id="A7RKA6"/>
<dbReference type="FunCoup" id="A7RKA6">
    <property type="interactions" value="32"/>
</dbReference>
<evidence type="ECO:0000256" key="3">
    <source>
        <dbReference type="ARBA" id="ARBA00022771"/>
    </source>
</evidence>
<dbReference type="PROSITE" id="PS00479">
    <property type="entry name" value="ZF_DAG_PE_1"/>
    <property type="match status" value="1"/>
</dbReference>
<dbReference type="OMA" id="THELYHN"/>
<feature type="non-terminal residue" evidence="12">
    <location>
        <position position="676"/>
    </location>
</feature>
<keyword evidence="4" id="KW-0862">Zinc</keyword>
<evidence type="ECO:0000259" key="9">
    <source>
        <dbReference type="PROSITE" id="PS50081"/>
    </source>
</evidence>
<dbReference type="SMART" id="SM00109">
    <property type="entry name" value="C1"/>
    <property type="match status" value="1"/>
</dbReference>
<dbReference type="InParanoid" id="A7RKA6"/>
<dbReference type="InterPro" id="IPR000198">
    <property type="entry name" value="RhoGAP_dom"/>
</dbReference>
<dbReference type="SUPFAM" id="SSF48350">
    <property type="entry name" value="GTPase activation domain, GAP"/>
    <property type="match status" value="1"/>
</dbReference>
<dbReference type="Pfam" id="PF00620">
    <property type="entry name" value="RhoGAP"/>
    <property type="match status" value="1"/>
</dbReference>
<dbReference type="InterPro" id="IPR054713">
    <property type="entry name" value="GMIP/FCHO2-like_FCH"/>
</dbReference>
<feature type="coiled-coil region" evidence="7">
    <location>
        <begin position="228"/>
        <end position="262"/>
    </location>
</feature>
<keyword evidence="2" id="KW-0479">Metal-binding</keyword>
<dbReference type="InterPro" id="IPR057028">
    <property type="entry name" value="RHG29_45_N"/>
</dbReference>
<evidence type="ECO:0000256" key="8">
    <source>
        <dbReference type="SAM" id="MobiDB-lite"/>
    </source>
</evidence>
<feature type="compositionally biased region" description="Basic and acidic residues" evidence="8">
    <location>
        <begin position="263"/>
        <end position="272"/>
    </location>
</feature>
<keyword evidence="13" id="KW-1185">Reference proteome</keyword>
<evidence type="ECO:0000313" key="13">
    <source>
        <dbReference type="Proteomes" id="UP000001593"/>
    </source>
</evidence>
<dbReference type="PROSITE" id="PS50238">
    <property type="entry name" value="RHOGAP"/>
    <property type="match status" value="1"/>
</dbReference>
<dbReference type="GO" id="GO:0008270">
    <property type="term" value="F:zinc ion binding"/>
    <property type="evidence" value="ECO:0007669"/>
    <property type="project" value="UniProtKB-KW"/>
</dbReference>
<sequence>HERLGEVLSILKGVLNKYTPLHSTDILAAAGTLISKVKSHNYDESSDAPDEFCESIDQLALAFSSSVSDFLMGDQDMPILMRTRTSRTTKSSGGTRARNAKLVVDKSKQKADELDRSLIGLEHGVDLTLQRCKIWSKYAKDIATYLERRAHLELEFTNKLSKLAQTTRAAITEERFLPFQSIFVTALDQDIEYSEKCAKTYSSLLSTKFLEPLQARRNRHEHTRKDLKDNWTKAYKKLNEAITKLEKAKQTYIQRNQELDKSKQLLDAKDGQEPSASYTRTTKKKQDDARKAEEAEEFYNQCVSEATVRQHELEKTKSHVLLELRQLVYQCDMTMKAVTCNYFQMMNDLAAPAPVRFQILAESSRAYEPGTQFSDFVQEQMAISQPTIERVTQDRLTTHHTRHASLHSPGDESGRTSPFSTRRHRSLQIGQHSGSSTLPVKAWSNKEHLSDVESNGSKSAPASPTGSPVTGRRNKAEQSTGLNMESSDEERPNKSGKSNRAGSGPFRDCRMSSGALTHQFKKLRAPSRCRDCDSYVYFNGAECEQCGLTCHKRCLARLTNKCSYKNRTRRMTTFGVDFYHHLLATDKQGECVPYIVSSCIKEINNRGLHVKGIYRVSGVKSRVEKLCQAFENGAELVDLSTVPPHVIAAVLKLYLRQLPEPLLTFKLYPEFIKLAK</sequence>
<dbReference type="STRING" id="45351.A7RKA6"/>
<dbReference type="SUPFAM" id="SSF103657">
    <property type="entry name" value="BAR/IMD domain-like"/>
    <property type="match status" value="1"/>
</dbReference>
<evidence type="ECO:0000256" key="7">
    <source>
        <dbReference type="SAM" id="Coils"/>
    </source>
</evidence>
<dbReference type="InterPro" id="IPR008936">
    <property type="entry name" value="Rho_GTPase_activation_prot"/>
</dbReference>
<dbReference type="InterPro" id="IPR051025">
    <property type="entry name" value="RhoGAP"/>
</dbReference>
<name>A7RKA6_NEMVE</name>
<dbReference type="PANTHER" id="PTHR15228:SF25">
    <property type="entry name" value="F-BAR DOMAIN-CONTAINING PROTEIN"/>
    <property type="match status" value="1"/>
</dbReference>
<accession>A7RKA6</accession>
<dbReference type="Pfam" id="PF00130">
    <property type="entry name" value="C1_1"/>
    <property type="match status" value="1"/>
</dbReference>
<dbReference type="HOGENOM" id="CLU_006236_0_1_1"/>
<dbReference type="EMBL" id="DS469515">
    <property type="protein sequence ID" value="EDO48213.1"/>
    <property type="molecule type" value="Genomic_DNA"/>
</dbReference>
<dbReference type="PROSITE" id="PS51741">
    <property type="entry name" value="F_BAR"/>
    <property type="match status" value="1"/>
</dbReference>
<dbReference type="SUPFAM" id="SSF57889">
    <property type="entry name" value="Cysteine-rich domain"/>
    <property type="match status" value="1"/>
</dbReference>
<dbReference type="eggNOG" id="KOG1453">
    <property type="taxonomic scope" value="Eukaryota"/>
</dbReference>
<evidence type="ECO:0000259" key="11">
    <source>
        <dbReference type="PROSITE" id="PS51741"/>
    </source>
</evidence>
<dbReference type="SMART" id="SM00055">
    <property type="entry name" value="FCH"/>
    <property type="match status" value="1"/>
</dbReference>
<dbReference type="Proteomes" id="UP000001593">
    <property type="component" value="Unassembled WGS sequence"/>
</dbReference>
<evidence type="ECO:0000256" key="4">
    <source>
        <dbReference type="ARBA" id="ARBA00022833"/>
    </source>
</evidence>
<proteinExistence type="predicted"/>
<keyword evidence="5 6" id="KW-0175">Coiled coil</keyword>
<feature type="region of interest" description="Disordered" evidence="8">
    <location>
        <begin position="397"/>
        <end position="508"/>
    </location>
</feature>
<dbReference type="InterPro" id="IPR027267">
    <property type="entry name" value="AH/BAR_dom_sf"/>
</dbReference>
<dbReference type="InterPro" id="IPR002219">
    <property type="entry name" value="PKC_DAG/PE"/>
</dbReference>
<keyword evidence="1" id="KW-0343">GTPase activation</keyword>
<dbReference type="CDD" id="cd20816">
    <property type="entry name" value="C1_GMIP-like"/>
    <property type="match status" value="1"/>
</dbReference>
<dbReference type="Gene3D" id="1.20.1270.60">
    <property type="entry name" value="Arfaptin homology (AH) domain/BAR domain"/>
    <property type="match status" value="1"/>
</dbReference>
<feature type="domain" description="F-BAR" evidence="11">
    <location>
        <begin position="112"/>
        <end position="372"/>
    </location>
</feature>
<dbReference type="PANTHER" id="PTHR15228">
    <property type="entry name" value="SPERMATHECAL PHYSIOLOGY VARIANT"/>
    <property type="match status" value="1"/>
</dbReference>
<evidence type="ECO:0000313" key="12">
    <source>
        <dbReference type="EMBL" id="EDO48213.1"/>
    </source>
</evidence>
<dbReference type="GO" id="GO:0007165">
    <property type="term" value="P:signal transduction"/>
    <property type="evidence" value="ECO:0007669"/>
    <property type="project" value="InterPro"/>
</dbReference>
<feature type="compositionally biased region" description="Polar residues" evidence="8">
    <location>
        <begin position="428"/>
        <end position="438"/>
    </location>
</feature>
<dbReference type="Gene3D" id="3.30.60.20">
    <property type="match status" value="1"/>
</dbReference>
<dbReference type="InterPro" id="IPR001060">
    <property type="entry name" value="FCH_dom"/>
</dbReference>
<gene>
    <name evidence="12" type="ORF">NEMVEDRAFT_v1g84158</name>
</gene>
<dbReference type="SMART" id="SM00324">
    <property type="entry name" value="RhoGAP"/>
    <property type="match status" value="1"/>
</dbReference>
<evidence type="ECO:0000256" key="1">
    <source>
        <dbReference type="ARBA" id="ARBA00022468"/>
    </source>
</evidence>
<evidence type="ECO:0000259" key="10">
    <source>
        <dbReference type="PROSITE" id="PS50238"/>
    </source>
</evidence>
<dbReference type="PhylomeDB" id="A7RKA6"/>
<feature type="compositionally biased region" description="Polar residues" evidence="8">
    <location>
        <begin position="452"/>
        <end position="468"/>
    </location>
</feature>
<evidence type="ECO:0000256" key="6">
    <source>
        <dbReference type="PROSITE-ProRule" id="PRU01077"/>
    </source>
</evidence>
<organism evidence="12 13">
    <name type="scientific">Nematostella vectensis</name>
    <name type="common">Starlet sea anemone</name>
    <dbReference type="NCBI Taxonomy" id="45351"/>
    <lineage>
        <taxon>Eukaryota</taxon>
        <taxon>Metazoa</taxon>
        <taxon>Cnidaria</taxon>
        <taxon>Anthozoa</taxon>
        <taxon>Hexacorallia</taxon>
        <taxon>Actiniaria</taxon>
        <taxon>Edwardsiidae</taxon>
        <taxon>Nematostella</taxon>
    </lineage>
</organism>